<evidence type="ECO:0000256" key="3">
    <source>
        <dbReference type="ARBA" id="ARBA00022679"/>
    </source>
</evidence>
<reference evidence="8 9" key="1">
    <citation type="submission" date="2022-01" db="EMBL/GenBank/DDBJ databases">
        <title>A chromosomal length assembly of Cordylochernes scorpioides.</title>
        <authorList>
            <person name="Zeh D."/>
            <person name="Zeh J."/>
        </authorList>
    </citation>
    <scope>NUCLEOTIDE SEQUENCE [LARGE SCALE GENOMIC DNA]</scope>
    <source>
        <strain evidence="8">IN4F17</strain>
        <tissue evidence="8">Whole Body</tissue>
    </source>
</reference>
<keyword evidence="2" id="KW-0328">Glycosyltransferase</keyword>
<dbReference type="Pfam" id="PF12038">
    <property type="entry name" value="QTMAN_N"/>
    <property type="match status" value="1"/>
</dbReference>
<dbReference type="SUPFAM" id="SSF53756">
    <property type="entry name" value="UDP-Glycosyltransferase/glycogen phosphorylase"/>
    <property type="match status" value="1"/>
</dbReference>
<evidence type="ECO:0000313" key="9">
    <source>
        <dbReference type="Proteomes" id="UP001235939"/>
    </source>
</evidence>
<dbReference type="PANTHER" id="PTHR13615:SF3">
    <property type="entry name" value="GLYCOSYLTRANSFERASE-LIKE DOMAIN-CONTAINING PROTEIN 1"/>
    <property type="match status" value="1"/>
</dbReference>
<gene>
    <name evidence="8" type="ORF">LAZ67_5000437</name>
</gene>
<evidence type="ECO:0000313" key="8">
    <source>
        <dbReference type="EMBL" id="UYV67383.1"/>
    </source>
</evidence>
<protein>
    <recommendedName>
        <fullName evidence="5">tRNA-queuosine alpha-mannosyltransferase</fullName>
        <ecNumber evidence="4">2.4.1.110</ecNumber>
    </recommendedName>
</protein>
<accession>A0ABY6KF16</accession>
<organism evidence="8 9">
    <name type="scientific">Cordylochernes scorpioides</name>
    <dbReference type="NCBI Taxonomy" id="51811"/>
    <lineage>
        <taxon>Eukaryota</taxon>
        <taxon>Metazoa</taxon>
        <taxon>Ecdysozoa</taxon>
        <taxon>Arthropoda</taxon>
        <taxon>Chelicerata</taxon>
        <taxon>Arachnida</taxon>
        <taxon>Pseudoscorpiones</taxon>
        <taxon>Cheliferoidea</taxon>
        <taxon>Chernetidae</taxon>
        <taxon>Cordylochernes</taxon>
    </lineage>
</organism>
<dbReference type="EC" id="2.4.1.110" evidence="4"/>
<evidence type="ECO:0000256" key="5">
    <source>
        <dbReference type="ARBA" id="ARBA00044539"/>
    </source>
</evidence>
<keyword evidence="3" id="KW-0808">Transferase</keyword>
<name>A0ABY6KF16_9ARAC</name>
<keyword evidence="9" id="KW-1185">Reference proteome</keyword>
<evidence type="ECO:0000256" key="6">
    <source>
        <dbReference type="ARBA" id="ARBA00048439"/>
    </source>
</evidence>
<proteinExistence type="inferred from homology"/>
<feature type="domain" description="tRNA-queuosine alpha-mannosyltransferase N-terminal" evidence="7">
    <location>
        <begin position="47"/>
        <end position="141"/>
    </location>
</feature>
<evidence type="ECO:0000259" key="7">
    <source>
        <dbReference type="Pfam" id="PF12038"/>
    </source>
</evidence>
<evidence type="ECO:0000256" key="4">
    <source>
        <dbReference type="ARBA" id="ARBA00044517"/>
    </source>
</evidence>
<sequence length="268" mass="30977">MEEDWCPLLQVYCTGAPRKCKFVSIEDASRLAPRASRTAPRPQLGVSRVLFCSSVLNLAELVALRPDLARLRKVVYFHENQLAYPVREPKLRDYQFGYNNILTWLVFLHTAFLRSVPDYKPNCQDVLDRISPKCQVLHFPLVFSPLRCPSPRHGPLHIVWPHRWEHDKNPTEFFDVMFRLQESGSSFVLSVLGESYGEVPGLNLQISKKSCRMRLWSVSAIFEEAKTRLESHILYWGYQKNYIAYLKVLSEADVVVSTAIHEFYGVAM</sequence>
<dbReference type="InterPro" id="IPR022701">
    <property type="entry name" value="QTMAN_N"/>
</dbReference>
<dbReference type="EMBL" id="CP092867">
    <property type="protein sequence ID" value="UYV67383.1"/>
    <property type="molecule type" value="Genomic_DNA"/>
</dbReference>
<comment type="similarity">
    <text evidence="1">Belongs to the glycosyltransferase group 1 family. Glycosyltransferase 4 subfamily.</text>
</comment>
<dbReference type="PANTHER" id="PTHR13615">
    <property type="entry name" value="GLYCOSYLTRANSFERASE-LIKE 1"/>
    <property type="match status" value="1"/>
</dbReference>
<dbReference type="Proteomes" id="UP001235939">
    <property type="component" value="Chromosome 05"/>
</dbReference>
<comment type="catalytic activity">
    <reaction evidence="6">
        <text>queuosine(34) in tRNA(Asp) + GDP-alpha-D-mannose = O-4''-alpha-D-mannosylqueuosine(34) in tRNA(Asp) + GDP + H(+)</text>
        <dbReference type="Rhea" id="RHEA:12885"/>
        <dbReference type="Rhea" id="RHEA-COMP:18572"/>
        <dbReference type="Rhea" id="RHEA-COMP:18581"/>
        <dbReference type="ChEBI" id="CHEBI:15378"/>
        <dbReference type="ChEBI" id="CHEBI:57527"/>
        <dbReference type="ChEBI" id="CHEBI:58189"/>
        <dbReference type="ChEBI" id="CHEBI:194431"/>
        <dbReference type="ChEBI" id="CHEBI:194442"/>
        <dbReference type="EC" id="2.4.1.110"/>
    </reaction>
    <physiologicalReaction direction="left-to-right" evidence="6">
        <dbReference type="Rhea" id="RHEA:12886"/>
    </physiologicalReaction>
</comment>
<evidence type="ECO:0000256" key="2">
    <source>
        <dbReference type="ARBA" id="ARBA00022676"/>
    </source>
</evidence>
<dbReference type="InterPro" id="IPR051862">
    <property type="entry name" value="GT-like_domain_containing_1"/>
</dbReference>
<evidence type="ECO:0000256" key="1">
    <source>
        <dbReference type="ARBA" id="ARBA00009481"/>
    </source>
</evidence>